<proteinExistence type="predicted"/>
<evidence type="ECO:0000313" key="2">
    <source>
        <dbReference type="Proteomes" id="UP000053660"/>
    </source>
</evidence>
<feature type="non-terminal residue" evidence="1">
    <location>
        <position position="1"/>
    </location>
</feature>
<dbReference type="GO" id="GO:0000139">
    <property type="term" value="C:Golgi membrane"/>
    <property type="evidence" value="ECO:0007669"/>
    <property type="project" value="TreeGrafter"/>
</dbReference>
<dbReference type="GO" id="GO:0047223">
    <property type="term" value="F:beta-1,3-galactosyl-O-glycosyl-glycoprotein beta-1,3-N-acetylglucosaminyltransferase activity"/>
    <property type="evidence" value="ECO:0007669"/>
    <property type="project" value="TreeGrafter"/>
</dbReference>
<protein>
    <recommendedName>
        <fullName evidence="3">GNT-I family protein</fullName>
    </recommendedName>
</protein>
<reference evidence="1 2" key="1">
    <citation type="submission" date="2014-03" db="EMBL/GenBank/DDBJ databases">
        <title>Draft genome of the hookworm Oesophagostomum dentatum.</title>
        <authorList>
            <person name="Mitreva M."/>
        </authorList>
    </citation>
    <scope>NUCLEOTIDE SEQUENCE [LARGE SCALE GENOMIC DNA]</scope>
    <source>
        <strain evidence="1 2">OD-Hann</strain>
    </source>
</reference>
<dbReference type="EMBL" id="KN561974">
    <property type="protein sequence ID" value="KHJ85971.1"/>
    <property type="molecule type" value="Genomic_DNA"/>
</dbReference>
<organism evidence="1 2">
    <name type="scientific">Oesophagostomum dentatum</name>
    <name type="common">Nodular worm</name>
    <dbReference type="NCBI Taxonomy" id="61180"/>
    <lineage>
        <taxon>Eukaryota</taxon>
        <taxon>Metazoa</taxon>
        <taxon>Ecdysozoa</taxon>
        <taxon>Nematoda</taxon>
        <taxon>Chromadorea</taxon>
        <taxon>Rhabditida</taxon>
        <taxon>Rhabditina</taxon>
        <taxon>Rhabditomorpha</taxon>
        <taxon>Strongyloidea</taxon>
        <taxon>Strongylidae</taxon>
        <taxon>Oesophagostomum</taxon>
    </lineage>
</organism>
<dbReference type="InterPro" id="IPR052463">
    <property type="entry name" value="O-linked_mannose_GnT"/>
</dbReference>
<keyword evidence="2" id="KW-1185">Reference proteome</keyword>
<sequence length="358" mass="40214">LPSLSRRTQLLLIVFFLHPKTLHFFRLGLSTDSLRICLESLMQQEGLNTQMVIVVYNKEYPENAELASLFHVKSLPVNASDGYNSLILSALSAAFVVFPSATTVAVIEEDIQLSPDWLYYLSQTLPVLLSDSSIDVIHTFNPNGFFDTSGNNSLVYRIGFQPPLFSYVITRRVYEQEVNIRLLNVFLGCCANPGRWLWSSSSSLVPDVSRISVEHNSLFGTQWSDALFVRPRKMSHENNVLVLDFEQESKYDAAIASQCKSAPKIALSSITCPNWQQQLEEISVEANSTSVVVTCGDEVRDLAQASHCFGLYFDERFVTGVYKRIMRFISNDINVFIVPEKLTLNPSFLELSNGSLIA</sequence>
<dbReference type="Gene3D" id="3.90.550.10">
    <property type="entry name" value="Spore Coat Polysaccharide Biosynthesis Protein SpsA, Chain A"/>
    <property type="match status" value="1"/>
</dbReference>
<dbReference type="GO" id="GO:0016266">
    <property type="term" value="P:protein O-linked glycosylation via N-acetyl-galactosamine"/>
    <property type="evidence" value="ECO:0007669"/>
    <property type="project" value="TreeGrafter"/>
</dbReference>
<name>A0A0B1SPZ9_OESDE</name>
<dbReference type="AlphaFoldDB" id="A0A0B1SPZ9"/>
<gene>
    <name evidence="1" type="ORF">OESDEN_14292</name>
</gene>
<dbReference type="OrthoDB" id="5848124at2759"/>
<evidence type="ECO:0000313" key="1">
    <source>
        <dbReference type="EMBL" id="KHJ85971.1"/>
    </source>
</evidence>
<accession>A0A0B1SPZ9</accession>
<dbReference type="PANTHER" id="PTHR46396">
    <property type="entry name" value="PROTEIN O-LINKED-MANNOSE BETA-1,2-N-ACETYLGLUCOSAMINYLTRANSFERASE 1"/>
    <property type="match status" value="1"/>
</dbReference>
<dbReference type="SUPFAM" id="SSF53448">
    <property type="entry name" value="Nucleotide-diphospho-sugar transferases"/>
    <property type="match status" value="1"/>
</dbReference>
<evidence type="ECO:0008006" key="3">
    <source>
        <dbReference type="Google" id="ProtNLM"/>
    </source>
</evidence>
<dbReference type="Proteomes" id="UP000053660">
    <property type="component" value="Unassembled WGS sequence"/>
</dbReference>
<dbReference type="PANTHER" id="PTHR46396:SF2">
    <property type="entry name" value="ILEI_PANDER DOMAIN-CONTAINING PROTEIN"/>
    <property type="match status" value="1"/>
</dbReference>
<dbReference type="InterPro" id="IPR029044">
    <property type="entry name" value="Nucleotide-diphossugar_trans"/>
</dbReference>